<dbReference type="AlphaFoldDB" id="A0A8X6U6L4"/>
<dbReference type="OrthoDB" id="6433130at2759"/>
<comment type="caution">
    <text evidence="2">The sequence shown here is derived from an EMBL/GenBank/DDBJ whole genome shotgun (WGS) entry which is preliminary data.</text>
</comment>
<evidence type="ECO:0000256" key="1">
    <source>
        <dbReference type="SAM" id="SignalP"/>
    </source>
</evidence>
<dbReference type="Proteomes" id="UP000887013">
    <property type="component" value="Unassembled WGS sequence"/>
</dbReference>
<name>A0A8X6U6L4_NEPPI</name>
<organism evidence="2 3">
    <name type="scientific">Nephila pilipes</name>
    <name type="common">Giant wood spider</name>
    <name type="synonym">Nephila maculata</name>
    <dbReference type="NCBI Taxonomy" id="299642"/>
    <lineage>
        <taxon>Eukaryota</taxon>
        <taxon>Metazoa</taxon>
        <taxon>Ecdysozoa</taxon>
        <taxon>Arthropoda</taxon>
        <taxon>Chelicerata</taxon>
        <taxon>Arachnida</taxon>
        <taxon>Araneae</taxon>
        <taxon>Araneomorphae</taxon>
        <taxon>Entelegynae</taxon>
        <taxon>Araneoidea</taxon>
        <taxon>Nephilidae</taxon>
        <taxon>Nephila</taxon>
    </lineage>
</organism>
<feature type="chain" id="PRO_5036469635" evidence="1">
    <location>
        <begin position="18"/>
        <end position="363"/>
    </location>
</feature>
<proteinExistence type="predicted"/>
<keyword evidence="1" id="KW-0732">Signal</keyword>
<accession>A0A8X6U6L4</accession>
<keyword evidence="3" id="KW-1185">Reference proteome</keyword>
<dbReference type="PANTHER" id="PTHR47331:SF1">
    <property type="entry name" value="GAG-LIKE PROTEIN"/>
    <property type="match status" value="1"/>
</dbReference>
<dbReference type="PANTHER" id="PTHR47331">
    <property type="entry name" value="PHD-TYPE DOMAIN-CONTAINING PROTEIN"/>
    <property type="match status" value="1"/>
</dbReference>
<dbReference type="EMBL" id="BMAW01075419">
    <property type="protein sequence ID" value="GFT96902.1"/>
    <property type="molecule type" value="Genomic_DNA"/>
</dbReference>
<reference evidence="2" key="1">
    <citation type="submission" date="2020-08" db="EMBL/GenBank/DDBJ databases">
        <title>Multicomponent nature underlies the extraordinary mechanical properties of spider dragline silk.</title>
        <authorList>
            <person name="Kono N."/>
            <person name="Nakamura H."/>
            <person name="Mori M."/>
            <person name="Yoshida Y."/>
            <person name="Ohtoshi R."/>
            <person name="Malay A.D."/>
            <person name="Moran D.A.P."/>
            <person name="Tomita M."/>
            <person name="Numata K."/>
            <person name="Arakawa K."/>
        </authorList>
    </citation>
    <scope>NUCLEOTIDE SEQUENCE</scope>
</reference>
<evidence type="ECO:0000313" key="3">
    <source>
        <dbReference type="Proteomes" id="UP000887013"/>
    </source>
</evidence>
<feature type="signal peptide" evidence="1">
    <location>
        <begin position="1"/>
        <end position="17"/>
    </location>
</feature>
<evidence type="ECO:0000313" key="2">
    <source>
        <dbReference type="EMBL" id="GFT96902.1"/>
    </source>
</evidence>
<sequence>MAVILALIALCSTAVQKQKWPELRESSVRTCKLNEIKMKCSHHNNLLETEFGWVAGGRLQKNKNNNNLSCYLLKDDNSVEDTLKLFFELESLGIKDDPYFHEDDQAMNIFKETIQFNNERYVVELPFRKNWKELSDNFSVAKQRFQNLWRRLQRDKILHSQYLETIQNYLKQGIIEKVKNTEANIHKPEYYLPHQAIKREGRVTTSTRIVFDAASHQTNELSLNDCLWPGPNLNLNLLDELSGTDSECPELNEEEYLPELKKDSKENVVLTLNLNQTIFDYLLTYSNRFLTIVRVLSFLFRFIFNCKNPGKKKEGPLTSEEMMEAEENIEWTQAECRLMNQESVKGISVICTKKMKVRRRKNM</sequence>
<gene>
    <name evidence="2" type="primary">AVEN_258088_1</name>
    <name evidence="2" type="ORF">NPIL_169241</name>
</gene>
<protein>
    <submittedName>
        <fullName evidence="2">DUF1758 domain-containing protein</fullName>
    </submittedName>
</protein>